<proteinExistence type="predicted"/>
<dbReference type="Proteomes" id="UP000643810">
    <property type="component" value="Unassembled WGS sequence"/>
</dbReference>
<gene>
    <name evidence="1" type="ORF">H8R94_09620</name>
</gene>
<dbReference type="RefSeq" id="WP_186854531.1">
    <property type="nucleotide sequence ID" value="NZ_JACOPG010000003.1"/>
</dbReference>
<name>A0ABR7GHU9_9FIRM</name>
<reference evidence="1 2" key="1">
    <citation type="submission" date="2020-08" db="EMBL/GenBank/DDBJ databases">
        <title>Genome public.</title>
        <authorList>
            <person name="Liu C."/>
            <person name="Sun Q."/>
        </authorList>
    </citation>
    <scope>NUCLEOTIDE SEQUENCE [LARGE SCALE GENOMIC DNA]</scope>
    <source>
        <strain evidence="1 2">NSJ-9</strain>
    </source>
</reference>
<evidence type="ECO:0000313" key="1">
    <source>
        <dbReference type="EMBL" id="MBC5686857.1"/>
    </source>
</evidence>
<comment type="caution">
    <text evidence="1">The sequence shown here is derived from an EMBL/GenBank/DDBJ whole genome shotgun (WGS) entry which is preliminary data.</text>
</comment>
<protein>
    <submittedName>
        <fullName evidence="1">Uncharacterized protein</fullName>
    </submittedName>
</protein>
<dbReference type="EMBL" id="JACOPG010000003">
    <property type="protein sequence ID" value="MBC5686857.1"/>
    <property type="molecule type" value="Genomic_DNA"/>
</dbReference>
<dbReference type="InterPro" id="IPR043779">
    <property type="entry name" value="DUF5721"/>
</dbReference>
<accession>A0ABR7GHU9</accession>
<sequence>MLALKVLDVKNCMNDLLASEAFDRFLLSDATITTRMTYSLDGHLTKGYLTEEELLEEGLSGERCVPYGYVRKLCFDMIKGKRKPASFHFTFLCPQKLLREIIEGQSLSVQPSEVANLTLNLRYVGEELLVTAGCTMQGFSLDRSMEEAWKTWVLAFFGRLSIAVEKAV</sequence>
<organism evidence="1 2">
    <name type="scientific">Roseburia lenta</name>
    <dbReference type="NCBI Taxonomy" id="2763061"/>
    <lineage>
        <taxon>Bacteria</taxon>
        <taxon>Bacillati</taxon>
        <taxon>Bacillota</taxon>
        <taxon>Clostridia</taxon>
        <taxon>Lachnospirales</taxon>
        <taxon>Lachnospiraceae</taxon>
        <taxon>Roseburia</taxon>
    </lineage>
</organism>
<keyword evidence="2" id="KW-1185">Reference proteome</keyword>
<evidence type="ECO:0000313" key="2">
    <source>
        <dbReference type="Proteomes" id="UP000643810"/>
    </source>
</evidence>
<dbReference type="Pfam" id="PF18988">
    <property type="entry name" value="DUF5721"/>
    <property type="match status" value="1"/>
</dbReference>